<gene>
    <name evidence="1" type="ORF">OFUS_LOCUS7628</name>
</gene>
<keyword evidence="2" id="KW-1185">Reference proteome</keyword>
<dbReference type="Proteomes" id="UP000749559">
    <property type="component" value="Unassembled WGS sequence"/>
</dbReference>
<evidence type="ECO:0000313" key="1">
    <source>
        <dbReference type="EMBL" id="CAH1781004.1"/>
    </source>
</evidence>
<reference evidence="1" key="1">
    <citation type="submission" date="2022-03" db="EMBL/GenBank/DDBJ databases">
        <authorList>
            <person name="Martin C."/>
        </authorList>
    </citation>
    <scope>NUCLEOTIDE SEQUENCE</scope>
</reference>
<accession>A0A8J1UB75</accession>
<dbReference type="AlphaFoldDB" id="A0A8J1UB75"/>
<name>A0A8J1UB75_OWEFU</name>
<dbReference type="EMBL" id="CAIIXF020000004">
    <property type="protein sequence ID" value="CAH1781004.1"/>
    <property type="molecule type" value="Genomic_DNA"/>
</dbReference>
<comment type="caution">
    <text evidence="1">The sequence shown here is derived from an EMBL/GenBank/DDBJ whole genome shotgun (WGS) entry which is preliminary data.</text>
</comment>
<sequence length="121" mass="12746">MLALRLLAVAIVLCVITQLLRAEPDDRGIDRDRRGALREPNDQAIAKANREGKAASASVGGVSIHIHTLDCIGLATVGAGGEDLAVGHTTIVITAIIHKKSHPFDGLGLINHDEKNKADTT</sequence>
<protein>
    <submittedName>
        <fullName evidence="1">Uncharacterized protein</fullName>
    </submittedName>
</protein>
<evidence type="ECO:0000313" key="2">
    <source>
        <dbReference type="Proteomes" id="UP000749559"/>
    </source>
</evidence>
<proteinExistence type="predicted"/>
<organism evidence="1 2">
    <name type="scientific">Owenia fusiformis</name>
    <name type="common">Polychaete worm</name>
    <dbReference type="NCBI Taxonomy" id="6347"/>
    <lineage>
        <taxon>Eukaryota</taxon>
        <taxon>Metazoa</taxon>
        <taxon>Spiralia</taxon>
        <taxon>Lophotrochozoa</taxon>
        <taxon>Annelida</taxon>
        <taxon>Polychaeta</taxon>
        <taxon>Sedentaria</taxon>
        <taxon>Canalipalpata</taxon>
        <taxon>Sabellida</taxon>
        <taxon>Oweniida</taxon>
        <taxon>Oweniidae</taxon>
        <taxon>Owenia</taxon>
    </lineage>
</organism>